<feature type="domain" description="Integrase zinc-binding" evidence="1">
    <location>
        <begin position="55"/>
        <end position="95"/>
    </location>
</feature>
<dbReference type="InterPro" id="IPR041588">
    <property type="entry name" value="Integrase_H2C2"/>
</dbReference>
<evidence type="ECO:0000259" key="1">
    <source>
        <dbReference type="Pfam" id="PF17921"/>
    </source>
</evidence>
<accession>A0A371HQS1</accession>
<organism evidence="2 3">
    <name type="scientific">Mucuna pruriens</name>
    <name type="common">Velvet bean</name>
    <name type="synonym">Dolichos pruriens</name>
    <dbReference type="NCBI Taxonomy" id="157652"/>
    <lineage>
        <taxon>Eukaryota</taxon>
        <taxon>Viridiplantae</taxon>
        <taxon>Streptophyta</taxon>
        <taxon>Embryophyta</taxon>
        <taxon>Tracheophyta</taxon>
        <taxon>Spermatophyta</taxon>
        <taxon>Magnoliopsida</taxon>
        <taxon>eudicotyledons</taxon>
        <taxon>Gunneridae</taxon>
        <taxon>Pentapetalae</taxon>
        <taxon>rosids</taxon>
        <taxon>fabids</taxon>
        <taxon>Fabales</taxon>
        <taxon>Fabaceae</taxon>
        <taxon>Papilionoideae</taxon>
        <taxon>50 kb inversion clade</taxon>
        <taxon>NPAAA clade</taxon>
        <taxon>indigoferoid/millettioid clade</taxon>
        <taxon>Phaseoleae</taxon>
        <taxon>Mucuna</taxon>
    </lineage>
</organism>
<gene>
    <name evidence="2" type="ORF">CR513_11081</name>
</gene>
<evidence type="ECO:0000313" key="2">
    <source>
        <dbReference type="EMBL" id="RDY05117.1"/>
    </source>
</evidence>
<protein>
    <recommendedName>
        <fullName evidence="1">Integrase zinc-binding domain-containing protein</fullName>
    </recommendedName>
</protein>
<evidence type="ECO:0000313" key="3">
    <source>
        <dbReference type="Proteomes" id="UP000257109"/>
    </source>
</evidence>
<dbReference type="Proteomes" id="UP000257109">
    <property type="component" value="Unassembled WGS sequence"/>
</dbReference>
<keyword evidence="3" id="KW-1185">Reference proteome</keyword>
<dbReference type="EMBL" id="QJKJ01001942">
    <property type="protein sequence ID" value="RDY05117.1"/>
    <property type="molecule type" value="Genomic_DNA"/>
</dbReference>
<comment type="caution">
    <text evidence="2">The sequence shown here is derived from an EMBL/GenBank/DDBJ whole genome shotgun (WGS) entry which is preliminary data.</text>
</comment>
<feature type="non-terminal residue" evidence="2">
    <location>
        <position position="1"/>
    </location>
</feature>
<dbReference type="AlphaFoldDB" id="A0A371HQS1"/>
<name>A0A371HQS1_MUCPR</name>
<proteinExistence type="predicted"/>
<reference evidence="2" key="1">
    <citation type="submission" date="2018-05" db="EMBL/GenBank/DDBJ databases">
        <title>Draft genome of Mucuna pruriens seed.</title>
        <authorList>
            <person name="Nnadi N.E."/>
            <person name="Vos R."/>
            <person name="Hasami M.H."/>
            <person name="Devisetty U.K."/>
            <person name="Aguiy J.C."/>
        </authorList>
    </citation>
    <scope>NUCLEOTIDE SEQUENCE [LARGE SCALE GENOMIC DNA]</scope>
    <source>
        <strain evidence="2">JCA_2017</strain>
    </source>
</reference>
<sequence length="96" mass="11213">MVTNSTIVKLPKEVLGDDQLKFWRIQSHTPCTIFQMDVYSLKNSTSLRGISCFSLGEHSGVTRTYKRKVMGFHWNGMRLDIDKYITECAIYQQKKY</sequence>
<dbReference type="Pfam" id="PF17921">
    <property type="entry name" value="Integrase_H2C2"/>
    <property type="match status" value="1"/>
</dbReference>
<dbReference type="Gene3D" id="1.10.340.70">
    <property type="match status" value="1"/>
</dbReference>